<comment type="similarity">
    <text evidence="1">Belongs to the LysR transcriptional regulatory family.</text>
</comment>
<dbReference type="STRING" id="46679.SAMN05216202_1159"/>
<keyword evidence="4" id="KW-0804">Transcription</keyword>
<dbReference type="GO" id="GO:0043565">
    <property type="term" value="F:sequence-specific DNA binding"/>
    <property type="evidence" value="ECO:0007669"/>
    <property type="project" value="TreeGrafter"/>
</dbReference>
<dbReference type="InterPro" id="IPR058163">
    <property type="entry name" value="LysR-type_TF_proteobact-type"/>
</dbReference>
<dbReference type="FunFam" id="3.40.190.290:FF:000001">
    <property type="entry name" value="Transcriptional regulator, LysR family"/>
    <property type="match status" value="1"/>
</dbReference>
<evidence type="ECO:0000256" key="3">
    <source>
        <dbReference type="ARBA" id="ARBA00023125"/>
    </source>
</evidence>
<keyword evidence="7" id="KW-1185">Reference proteome</keyword>
<dbReference type="PROSITE" id="PS50931">
    <property type="entry name" value="HTH_LYSR"/>
    <property type="match status" value="1"/>
</dbReference>
<evidence type="ECO:0000259" key="5">
    <source>
        <dbReference type="PROSITE" id="PS50931"/>
    </source>
</evidence>
<dbReference type="Gene3D" id="1.10.10.10">
    <property type="entry name" value="Winged helix-like DNA-binding domain superfamily/Winged helix DNA-binding domain"/>
    <property type="match status" value="1"/>
</dbReference>
<organism evidence="6 7">
    <name type="scientific">Pseudomonas mucidolens</name>
    <dbReference type="NCBI Taxonomy" id="46679"/>
    <lineage>
        <taxon>Bacteria</taxon>
        <taxon>Pseudomonadati</taxon>
        <taxon>Pseudomonadota</taxon>
        <taxon>Gammaproteobacteria</taxon>
        <taxon>Pseudomonadales</taxon>
        <taxon>Pseudomonadaceae</taxon>
        <taxon>Pseudomonas</taxon>
    </lineage>
</organism>
<protein>
    <submittedName>
        <fullName evidence="6">Transcriptional regulator, LysR family</fullName>
    </submittedName>
</protein>
<reference evidence="7" key="1">
    <citation type="submission" date="2016-10" db="EMBL/GenBank/DDBJ databases">
        <authorList>
            <person name="Varghese N."/>
            <person name="Submissions S."/>
        </authorList>
    </citation>
    <scope>NUCLEOTIDE SEQUENCE [LARGE SCALE GENOMIC DNA]</scope>
    <source>
        <strain evidence="7">LMG 2223</strain>
    </source>
</reference>
<dbReference type="InterPro" id="IPR036390">
    <property type="entry name" value="WH_DNA-bd_sf"/>
</dbReference>
<dbReference type="Pfam" id="PF03466">
    <property type="entry name" value="LysR_substrate"/>
    <property type="match status" value="1"/>
</dbReference>
<keyword evidence="2" id="KW-0805">Transcription regulation</keyword>
<dbReference type="Proteomes" id="UP000198600">
    <property type="component" value="Chromosome I"/>
</dbReference>
<evidence type="ECO:0000256" key="4">
    <source>
        <dbReference type="ARBA" id="ARBA00023163"/>
    </source>
</evidence>
<dbReference type="GO" id="GO:0003700">
    <property type="term" value="F:DNA-binding transcription factor activity"/>
    <property type="evidence" value="ECO:0007669"/>
    <property type="project" value="InterPro"/>
</dbReference>
<dbReference type="SUPFAM" id="SSF46785">
    <property type="entry name" value="Winged helix' DNA-binding domain"/>
    <property type="match status" value="1"/>
</dbReference>
<dbReference type="InterPro" id="IPR005119">
    <property type="entry name" value="LysR_subst-bd"/>
</dbReference>
<gene>
    <name evidence="6" type="ORF">SAMN05216202_1159</name>
</gene>
<accession>A0A1H2M767</accession>
<dbReference type="EMBL" id="LT629802">
    <property type="protein sequence ID" value="SDU89063.1"/>
    <property type="molecule type" value="Genomic_DNA"/>
</dbReference>
<dbReference type="PANTHER" id="PTHR30537">
    <property type="entry name" value="HTH-TYPE TRANSCRIPTIONAL REGULATOR"/>
    <property type="match status" value="1"/>
</dbReference>
<evidence type="ECO:0000256" key="1">
    <source>
        <dbReference type="ARBA" id="ARBA00009437"/>
    </source>
</evidence>
<sequence length="300" mass="33565">MDNRAGEMQVFVRVVDAGSFSQAARQMLMTPSTVSKLIVRLELRLGVRLLERSTRKLSLTDEGRIYYERSNALLAELDDVERVLAQGAQKARGTVRINASVAFGTMAIEPNLPAFWEAHPNIQINLSLSDDIVDMYLDRTDVAFRVGVLTDSTLRARSIGIARRKMVASPEYLEKYGVPDTLEDLAEHNCLSFNFRRSSPVWPMHQSGRIVDRIVQGNLQANNGETVRRMAIAGVGIARLADFHIDEDLAAGRLVEVLAQTGHDSEEVNALYQGGQHVPQRIRTFLDFMVPRLQAFMNRG</sequence>
<dbReference type="RefSeq" id="WP_084377453.1">
    <property type="nucleotide sequence ID" value="NZ_LS483433.1"/>
</dbReference>
<dbReference type="FunFam" id="1.10.10.10:FF:000001">
    <property type="entry name" value="LysR family transcriptional regulator"/>
    <property type="match status" value="1"/>
</dbReference>
<dbReference type="Pfam" id="PF00126">
    <property type="entry name" value="HTH_1"/>
    <property type="match status" value="1"/>
</dbReference>
<name>A0A1H2M767_9PSED</name>
<evidence type="ECO:0000313" key="6">
    <source>
        <dbReference type="EMBL" id="SDU89063.1"/>
    </source>
</evidence>
<dbReference type="AlphaFoldDB" id="A0A1H2M767"/>
<dbReference type="GO" id="GO:0006351">
    <property type="term" value="P:DNA-templated transcription"/>
    <property type="evidence" value="ECO:0007669"/>
    <property type="project" value="TreeGrafter"/>
</dbReference>
<evidence type="ECO:0000256" key="2">
    <source>
        <dbReference type="ARBA" id="ARBA00023015"/>
    </source>
</evidence>
<dbReference type="SUPFAM" id="SSF53850">
    <property type="entry name" value="Periplasmic binding protein-like II"/>
    <property type="match status" value="1"/>
</dbReference>
<dbReference type="InterPro" id="IPR036388">
    <property type="entry name" value="WH-like_DNA-bd_sf"/>
</dbReference>
<feature type="domain" description="HTH lysR-type" evidence="5">
    <location>
        <begin position="1"/>
        <end position="60"/>
    </location>
</feature>
<dbReference type="PANTHER" id="PTHR30537:SF71">
    <property type="entry name" value="TRANSCRIPTIONAL REGULATORY PROTEIN"/>
    <property type="match status" value="1"/>
</dbReference>
<evidence type="ECO:0000313" key="7">
    <source>
        <dbReference type="Proteomes" id="UP000198600"/>
    </source>
</evidence>
<dbReference type="InterPro" id="IPR000847">
    <property type="entry name" value="LysR_HTH_N"/>
</dbReference>
<proteinExistence type="inferred from homology"/>
<dbReference type="Gene3D" id="3.40.190.290">
    <property type="match status" value="1"/>
</dbReference>
<keyword evidence="3" id="KW-0238">DNA-binding</keyword>
<dbReference type="OrthoDB" id="9786526at2"/>